<reference evidence="10" key="3">
    <citation type="submission" date="2025-09" db="UniProtKB">
        <authorList>
            <consortium name="Ensembl"/>
        </authorList>
    </citation>
    <scope>IDENTIFICATION</scope>
</reference>
<evidence type="ECO:0000256" key="6">
    <source>
        <dbReference type="ARBA" id="ARBA00025794"/>
    </source>
</evidence>
<comment type="similarity">
    <text evidence="6">Belongs to the SEC2 family.</text>
</comment>
<feature type="compositionally biased region" description="Basic and acidic residues" evidence="8">
    <location>
        <begin position="375"/>
        <end position="388"/>
    </location>
</feature>
<protein>
    <submittedName>
        <fullName evidence="10">RAB3A interacting protein like 1</fullName>
    </submittedName>
</protein>
<keyword evidence="1" id="KW-0813">Transport</keyword>
<keyword evidence="3" id="KW-0344">Guanine-nucleotide releasing factor</keyword>
<dbReference type="GO" id="GO:0070319">
    <property type="term" value="C:Golgi to plasma membrane transport vesicle"/>
    <property type="evidence" value="ECO:0007669"/>
    <property type="project" value="TreeGrafter"/>
</dbReference>
<dbReference type="GO" id="GO:0006887">
    <property type="term" value="P:exocytosis"/>
    <property type="evidence" value="ECO:0007669"/>
    <property type="project" value="TreeGrafter"/>
</dbReference>
<evidence type="ECO:0000256" key="8">
    <source>
        <dbReference type="SAM" id="MobiDB-lite"/>
    </source>
</evidence>
<dbReference type="SUPFAM" id="SSF144284">
    <property type="entry name" value="Sec2 N-terminal region"/>
    <property type="match status" value="1"/>
</dbReference>
<dbReference type="GO" id="GO:0005085">
    <property type="term" value="F:guanyl-nucleotide exchange factor activity"/>
    <property type="evidence" value="ECO:0007669"/>
    <property type="project" value="UniProtKB-KW"/>
</dbReference>
<evidence type="ECO:0000313" key="11">
    <source>
        <dbReference type="Proteomes" id="UP000008225"/>
    </source>
</evidence>
<dbReference type="PANTHER" id="PTHR14430">
    <property type="entry name" value="RABIN3-RELATED"/>
    <property type="match status" value="1"/>
</dbReference>
<gene>
    <name evidence="10" type="primary">RAB3IL1</name>
</gene>
<dbReference type="GO" id="GO:0015031">
    <property type="term" value="P:protein transport"/>
    <property type="evidence" value="ECO:0007669"/>
    <property type="project" value="UniProtKB-KW"/>
</dbReference>
<evidence type="ECO:0000256" key="3">
    <source>
        <dbReference type="ARBA" id="ARBA00022658"/>
    </source>
</evidence>
<dbReference type="Ensembl" id="ENSCJAT00000076653.3">
    <property type="protein sequence ID" value="ENSCJAP00000059028.2"/>
    <property type="gene ID" value="ENSCJAG00000019137.5"/>
</dbReference>
<sequence>MEEVTNTVSSHGSPPQPDQGLPPSLAAVPVSWKSTGPCQGHRESPGALVETSAGEVAQDQEGPVATQLDVLRLRSSSMEIREKGSEFLKEELRRAQKELKLKDEECERLSKVREQLEQELEELTASLFEEAHKMVREANMKQAASEKQLKEARGKIDMLQAEVTALKTLVITSTPASPNRELHPQLLSPTKTGPRKGHSRHKSTSSTLCPTVCPAAGHTLTPDREGKEVDTILFAEFQTWRESPTLDKTCPFLERVYREDVGPCLDFTMQEHVCAERADPYLPPPNPARGLQKPLLHLTIFPGQDHCSVQLLHLHPVHPARPGPAGRRAHVLGDHAAAEGDVPGQARLLPPGGLGRSPGPEGALRWSQHPPQSEQTRREPEAEQMDRQTAEAALSRHHMSILGQTEGRMGLDFMGRPLSLPNWVLPPPGGFQESTKDQGAWIHTRGSSALGRGHLRQPASPSPVPRTTCRCLVASMSSERDCMGGWISGVPSAQAAKPWASSAPLWLSRALFSVASLLDC</sequence>
<dbReference type="InParanoid" id="A0A2R8MFU4"/>
<evidence type="ECO:0000256" key="5">
    <source>
        <dbReference type="ARBA" id="ARBA00023054"/>
    </source>
</evidence>
<dbReference type="Bgee" id="ENSCJAG00000019137">
    <property type="expression patterns" value="Expressed in kidney and 6 other cell types or tissues"/>
</dbReference>
<evidence type="ECO:0000313" key="10">
    <source>
        <dbReference type="Ensembl" id="ENSCJAP00000059028.2"/>
    </source>
</evidence>
<dbReference type="GO" id="GO:0042802">
    <property type="term" value="F:identical protein binding"/>
    <property type="evidence" value="ECO:0007669"/>
    <property type="project" value="Ensembl"/>
</dbReference>
<dbReference type="InterPro" id="IPR009449">
    <property type="entry name" value="Sec2_N"/>
</dbReference>
<dbReference type="InterPro" id="IPR040351">
    <property type="entry name" value="RAB3IL/RAB3IP/Sec2"/>
</dbReference>
<accession>A0A2R8MFU4</accession>
<dbReference type="STRING" id="9483.ENSCJAP00000059028"/>
<feature type="region of interest" description="Disordered" evidence="8">
    <location>
        <begin position="1"/>
        <end position="63"/>
    </location>
</feature>
<keyword evidence="5 7" id="KW-0175">Coiled coil</keyword>
<dbReference type="Proteomes" id="UP000008225">
    <property type="component" value="Chromosome 11"/>
</dbReference>
<feature type="domain" description="GDP/GTP exchange factor Sec2 N-terminal" evidence="9">
    <location>
        <begin position="84"/>
        <end position="168"/>
    </location>
</feature>
<feature type="region of interest" description="Disordered" evidence="8">
    <location>
        <begin position="340"/>
        <end position="388"/>
    </location>
</feature>
<keyword evidence="11" id="KW-1185">Reference proteome</keyword>
<dbReference type="Pfam" id="PF25555">
    <property type="entry name" value="RAB3A-like_C"/>
    <property type="match status" value="1"/>
</dbReference>
<keyword evidence="2" id="KW-0597">Phosphoprotein</keyword>
<dbReference type="GeneTree" id="ENSGT00940000159102"/>
<evidence type="ECO:0000256" key="1">
    <source>
        <dbReference type="ARBA" id="ARBA00022448"/>
    </source>
</evidence>
<feature type="compositionally biased region" description="Basic residues" evidence="8">
    <location>
        <begin position="193"/>
        <end position="203"/>
    </location>
</feature>
<dbReference type="Gene3D" id="1.20.5.4880">
    <property type="match status" value="1"/>
</dbReference>
<dbReference type="Pfam" id="PF06428">
    <property type="entry name" value="Sec2p"/>
    <property type="match status" value="1"/>
</dbReference>
<feature type="region of interest" description="Disordered" evidence="8">
    <location>
        <begin position="175"/>
        <end position="208"/>
    </location>
</feature>
<keyword evidence="4" id="KW-0653">Protein transport</keyword>
<evidence type="ECO:0000256" key="2">
    <source>
        <dbReference type="ARBA" id="ARBA00022553"/>
    </source>
</evidence>
<proteinExistence type="inferred from homology"/>
<reference evidence="10" key="2">
    <citation type="submission" date="2025-08" db="UniProtKB">
        <authorList>
            <consortium name="Ensembl"/>
        </authorList>
    </citation>
    <scope>IDENTIFICATION</scope>
</reference>
<evidence type="ECO:0000256" key="4">
    <source>
        <dbReference type="ARBA" id="ARBA00022927"/>
    </source>
</evidence>
<organism evidence="10 11">
    <name type="scientific">Callithrix jacchus</name>
    <name type="common">White-tufted-ear marmoset</name>
    <name type="synonym">Simia Jacchus</name>
    <dbReference type="NCBI Taxonomy" id="9483"/>
    <lineage>
        <taxon>Eukaryota</taxon>
        <taxon>Metazoa</taxon>
        <taxon>Chordata</taxon>
        <taxon>Craniata</taxon>
        <taxon>Vertebrata</taxon>
        <taxon>Euteleostomi</taxon>
        <taxon>Mammalia</taxon>
        <taxon>Eutheria</taxon>
        <taxon>Euarchontoglires</taxon>
        <taxon>Primates</taxon>
        <taxon>Haplorrhini</taxon>
        <taxon>Platyrrhini</taxon>
        <taxon>Cebidae</taxon>
        <taxon>Callitrichinae</taxon>
        <taxon>Callithrix</taxon>
        <taxon>Callithrix</taxon>
    </lineage>
</organism>
<dbReference type="AlphaFoldDB" id="A0A2R8MFU4"/>
<evidence type="ECO:0000259" key="9">
    <source>
        <dbReference type="Pfam" id="PF06428"/>
    </source>
</evidence>
<dbReference type="FunFam" id="1.20.5.4880:FF:000001">
    <property type="entry name" value="Guanine nucleotide exchange factor for Rab-3A"/>
    <property type="match status" value="1"/>
</dbReference>
<reference evidence="10" key="1">
    <citation type="submission" date="2009-03" db="EMBL/GenBank/DDBJ databases">
        <authorList>
            <person name="Warren W."/>
            <person name="Ye L."/>
            <person name="Minx P."/>
            <person name="Worley K."/>
            <person name="Gibbs R."/>
            <person name="Wilson R.K."/>
        </authorList>
    </citation>
    <scope>NUCLEOTIDE SEQUENCE [LARGE SCALE GENOMIC DNA]</scope>
</reference>
<feature type="coiled-coil region" evidence="7">
    <location>
        <begin position="78"/>
        <end position="169"/>
    </location>
</feature>
<dbReference type="PANTHER" id="PTHR14430:SF5">
    <property type="entry name" value="GUANINE NUCLEOTIDE EXCHANGE FACTOR FOR RAB-3A"/>
    <property type="match status" value="1"/>
</dbReference>
<name>A0A2R8MFU4_CALJA</name>
<evidence type="ECO:0000256" key="7">
    <source>
        <dbReference type="SAM" id="Coils"/>
    </source>
</evidence>
<feature type="compositionally biased region" description="Polar residues" evidence="8">
    <location>
        <begin position="1"/>
        <end position="13"/>
    </location>
</feature>